<feature type="non-terminal residue" evidence="1">
    <location>
        <position position="120"/>
    </location>
</feature>
<evidence type="ECO:0000313" key="1">
    <source>
        <dbReference type="EMBL" id="ORY77221.1"/>
    </source>
</evidence>
<dbReference type="Proteomes" id="UP000193467">
    <property type="component" value="Unassembled WGS sequence"/>
</dbReference>
<evidence type="ECO:0000313" key="2">
    <source>
        <dbReference type="Proteomes" id="UP000193467"/>
    </source>
</evidence>
<keyword evidence="2" id="KW-1185">Reference proteome</keyword>
<comment type="caution">
    <text evidence="1">The sequence shown here is derived from an EMBL/GenBank/DDBJ whole genome shotgun (WGS) entry which is preliminary data.</text>
</comment>
<dbReference type="EMBL" id="MCGR01000032">
    <property type="protein sequence ID" value="ORY77221.1"/>
    <property type="molecule type" value="Genomic_DNA"/>
</dbReference>
<dbReference type="STRING" id="106004.A0A1Y2F004"/>
<sequence length="120" mass="12986">MGGSREAKLDHALSALQAKSSEQDTLLQKIAAAMEASKTPVKAEMDPALKEETKKLLGQVKSGVEDHVKDFRGQLTNEVQRMFKEVGKLRDEKKSLQTDIAELMSFQAKHGGSSSGGSAK</sequence>
<gene>
    <name evidence="1" type="ORF">BCR35DRAFT_305510</name>
</gene>
<proteinExistence type="predicted"/>
<dbReference type="AlphaFoldDB" id="A0A1Y2F004"/>
<protein>
    <submittedName>
        <fullName evidence="1">Uncharacterized protein</fullName>
    </submittedName>
</protein>
<accession>A0A1Y2F004</accession>
<reference evidence="1 2" key="1">
    <citation type="submission" date="2016-07" db="EMBL/GenBank/DDBJ databases">
        <title>Pervasive Adenine N6-methylation of Active Genes in Fungi.</title>
        <authorList>
            <consortium name="DOE Joint Genome Institute"/>
            <person name="Mondo S.J."/>
            <person name="Dannebaum R.O."/>
            <person name="Kuo R.C."/>
            <person name="Labutti K."/>
            <person name="Haridas S."/>
            <person name="Kuo A."/>
            <person name="Salamov A."/>
            <person name="Ahrendt S.R."/>
            <person name="Lipzen A."/>
            <person name="Sullivan W."/>
            <person name="Andreopoulos W.B."/>
            <person name="Clum A."/>
            <person name="Lindquist E."/>
            <person name="Daum C."/>
            <person name="Ramamoorthy G.K."/>
            <person name="Gryganskyi A."/>
            <person name="Culley D."/>
            <person name="Magnuson J.K."/>
            <person name="James T.Y."/>
            <person name="O'Malley M.A."/>
            <person name="Stajich J.E."/>
            <person name="Spatafora J.W."/>
            <person name="Visel A."/>
            <person name="Grigoriev I.V."/>
        </authorList>
    </citation>
    <scope>NUCLEOTIDE SEQUENCE [LARGE SCALE GENOMIC DNA]</scope>
    <source>
        <strain evidence="1 2">62-1032</strain>
    </source>
</reference>
<name>A0A1Y2F004_9BASI</name>
<dbReference type="OrthoDB" id="2507336at2759"/>
<organism evidence="1 2">
    <name type="scientific">Leucosporidium creatinivorum</name>
    <dbReference type="NCBI Taxonomy" id="106004"/>
    <lineage>
        <taxon>Eukaryota</taxon>
        <taxon>Fungi</taxon>
        <taxon>Dikarya</taxon>
        <taxon>Basidiomycota</taxon>
        <taxon>Pucciniomycotina</taxon>
        <taxon>Microbotryomycetes</taxon>
        <taxon>Leucosporidiales</taxon>
        <taxon>Leucosporidium</taxon>
    </lineage>
</organism>
<dbReference type="InParanoid" id="A0A1Y2F004"/>